<protein>
    <submittedName>
        <fullName evidence="1">Uncharacterized protein</fullName>
    </submittedName>
</protein>
<dbReference type="EMBL" id="BAAAQW010000006">
    <property type="protein sequence ID" value="GAA2201432.1"/>
    <property type="molecule type" value="Genomic_DNA"/>
</dbReference>
<proteinExistence type="predicted"/>
<comment type="caution">
    <text evidence="1">The sequence shown here is derived from an EMBL/GenBank/DDBJ whole genome shotgun (WGS) entry which is preliminary data.</text>
</comment>
<reference evidence="1 2" key="1">
    <citation type="journal article" date="2019" name="Int. J. Syst. Evol. Microbiol.">
        <title>The Global Catalogue of Microorganisms (GCM) 10K type strain sequencing project: providing services to taxonomists for standard genome sequencing and annotation.</title>
        <authorList>
            <consortium name="The Broad Institute Genomics Platform"/>
            <consortium name="The Broad Institute Genome Sequencing Center for Infectious Disease"/>
            <person name="Wu L."/>
            <person name="Ma J."/>
        </authorList>
    </citation>
    <scope>NUCLEOTIDE SEQUENCE [LARGE SCALE GENOMIC DNA]</scope>
    <source>
        <strain evidence="1 2">JCM 16034</strain>
    </source>
</reference>
<dbReference type="Proteomes" id="UP001500432">
    <property type="component" value="Unassembled WGS sequence"/>
</dbReference>
<gene>
    <name evidence="1" type="ORF">GCM10009849_25910</name>
</gene>
<organism evidence="1 2">
    <name type="scientific">Sinomonas flava</name>
    <dbReference type="NCBI Taxonomy" id="496857"/>
    <lineage>
        <taxon>Bacteria</taxon>
        <taxon>Bacillati</taxon>
        <taxon>Actinomycetota</taxon>
        <taxon>Actinomycetes</taxon>
        <taxon>Micrococcales</taxon>
        <taxon>Micrococcaceae</taxon>
        <taxon>Sinomonas</taxon>
    </lineage>
</organism>
<keyword evidence="2" id="KW-1185">Reference proteome</keyword>
<dbReference type="RefSeq" id="WP_344300140.1">
    <property type="nucleotide sequence ID" value="NZ_BAAAQW010000006.1"/>
</dbReference>
<name>A0ABN3BXF9_9MICC</name>
<accession>A0ABN3BXF9</accession>
<evidence type="ECO:0000313" key="1">
    <source>
        <dbReference type="EMBL" id="GAA2201432.1"/>
    </source>
</evidence>
<evidence type="ECO:0000313" key="2">
    <source>
        <dbReference type="Proteomes" id="UP001500432"/>
    </source>
</evidence>
<sequence length="78" mass="8607">MPSPAPSITSSSLADSAHAVTVAPAATAAPSSVPPIRKEVNSVYRLFRHLLGRRIDERRIERHREDAWRAIGMPMPIH</sequence>